<name>A0ACD1A6H2_9FIRM</name>
<dbReference type="EMBL" id="CP042469">
    <property type="protein sequence ID" value="QOX61962.1"/>
    <property type="molecule type" value="Genomic_DNA"/>
</dbReference>
<evidence type="ECO:0000313" key="1">
    <source>
        <dbReference type="EMBL" id="QOX61962.1"/>
    </source>
</evidence>
<accession>A0ACD1A6H2</accession>
<reference evidence="1" key="1">
    <citation type="submission" date="2019-08" db="EMBL/GenBank/DDBJ databases">
        <title>Genome sequence of Clostridiales bacterium MT110.</title>
        <authorList>
            <person name="Cao J."/>
        </authorList>
    </citation>
    <scope>NUCLEOTIDE SEQUENCE</scope>
    <source>
        <strain evidence="1">MT110</strain>
    </source>
</reference>
<sequence>MEKCINTAEIYETITAIIDDHVLVCDREGRIAFSNRAIQESLGYTDSELAASAFLDLIADIHRNKAKTMLETVSSNPSDWEELLFLGRDDMVRLHLKFFEKGNLIYLLGNEKSAEYERIKKKIDTEITNAVKIHRRSLPASLPQSERISFASLYIPAEELGGDLFDVFKVDNGLLDDYFEQYVCFVADVSGHGLDSAMLAIFVKDTIRSYFRLKHIPGQLLSPKEIMLFFIEQYRKEGYPEEYLVCLIIAVFDLKTKELTYCNAGLHICPLLVTQEERMIELGKAGFPITTALNADLFEYEDTTYPLLPTLTLFFMSDGLPEQRAGNEFYGERLKKLFPEIHRLNPAGMIQRIEEDFNDFLGCEKVRDDITLVVAKLLPTVNK</sequence>
<evidence type="ECO:0000313" key="2">
    <source>
        <dbReference type="Proteomes" id="UP000594014"/>
    </source>
</evidence>
<protein>
    <submittedName>
        <fullName evidence="1">SpoIIE family protein phosphatase</fullName>
    </submittedName>
</protein>
<organism evidence="1 2">
    <name type="scientific">Anoxybacterium hadale</name>
    <dbReference type="NCBI Taxonomy" id="3408580"/>
    <lineage>
        <taxon>Bacteria</taxon>
        <taxon>Bacillati</taxon>
        <taxon>Bacillota</taxon>
        <taxon>Clostridia</taxon>
        <taxon>Peptostreptococcales</taxon>
        <taxon>Anaerovoracaceae</taxon>
        <taxon>Anoxybacterium</taxon>
    </lineage>
</organism>
<gene>
    <name evidence="1" type="ORF">FRZ06_00620</name>
</gene>
<proteinExistence type="predicted"/>
<keyword evidence="2" id="KW-1185">Reference proteome</keyword>
<dbReference type="Proteomes" id="UP000594014">
    <property type="component" value="Chromosome"/>
</dbReference>